<dbReference type="SUPFAM" id="SSF51735">
    <property type="entry name" value="NAD(P)-binding Rossmann-fold domains"/>
    <property type="match status" value="1"/>
</dbReference>
<feature type="domain" description="Glycerol-3-phosphate dehydrogenase NAD-dependent N-terminal" evidence="2">
    <location>
        <begin position="28"/>
        <end position="113"/>
    </location>
</feature>
<gene>
    <name evidence="3" type="ORF">Poli38472_014871</name>
</gene>
<comment type="catalytic activity">
    <reaction evidence="1">
        <text>sn-glycerol 3-phosphate + NAD(+) = dihydroxyacetone phosphate + NADH + H(+)</text>
        <dbReference type="Rhea" id="RHEA:11092"/>
        <dbReference type="ChEBI" id="CHEBI:15378"/>
        <dbReference type="ChEBI" id="CHEBI:57540"/>
        <dbReference type="ChEBI" id="CHEBI:57597"/>
        <dbReference type="ChEBI" id="CHEBI:57642"/>
        <dbReference type="ChEBI" id="CHEBI:57945"/>
        <dbReference type="EC" id="1.1.1.8"/>
    </reaction>
</comment>
<dbReference type="GO" id="GO:0005829">
    <property type="term" value="C:cytosol"/>
    <property type="evidence" value="ECO:0007669"/>
    <property type="project" value="TreeGrafter"/>
</dbReference>
<accession>A0A8K1C1Y2</accession>
<dbReference type="PANTHER" id="PTHR11728:SF1">
    <property type="entry name" value="GLYCEROL-3-PHOSPHATE DEHYDROGENASE [NAD(+)] 2, CHLOROPLASTIC"/>
    <property type="match status" value="1"/>
</dbReference>
<dbReference type="InterPro" id="IPR036291">
    <property type="entry name" value="NAD(P)-bd_dom_sf"/>
</dbReference>
<keyword evidence="4" id="KW-1185">Reference proteome</keyword>
<dbReference type="GO" id="GO:0046168">
    <property type="term" value="P:glycerol-3-phosphate catabolic process"/>
    <property type="evidence" value="ECO:0007669"/>
    <property type="project" value="InterPro"/>
</dbReference>
<dbReference type="AlphaFoldDB" id="A0A8K1C1Y2"/>
<proteinExistence type="predicted"/>
<organism evidence="3 4">
    <name type="scientific">Pythium oligandrum</name>
    <name type="common">Mycoparasitic fungus</name>
    <dbReference type="NCBI Taxonomy" id="41045"/>
    <lineage>
        <taxon>Eukaryota</taxon>
        <taxon>Sar</taxon>
        <taxon>Stramenopiles</taxon>
        <taxon>Oomycota</taxon>
        <taxon>Peronosporomycetes</taxon>
        <taxon>Pythiales</taxon>
        <taxon>Pythiaceae</taxon>
        <taxon>Pythium</taxon>
    </lineage>
</organism>
<comment type="caution">
    <text evidence="3">The sequence shown here is derived from an EMBL/GenBank/DDBJ whole genome shotgun (WGS) entry which is preliminary data.</text>
</comment>
<dbReference type="Pfam" id="PF01210">
    <property type="entry name" value="NAD_Gly3P_dh_N"/>
    <property type="match status" value="1"/>
</dbReference>
<dbReference type="GO" id="GO:0051287">
    <property type="term" value="F:NAD binding"/>
    <property type="evidence" value="ECO:0007669"/>
    <property type="project" value="InterPro"/>
</dbReference>
<dbReference type="Gene3D" id="3.40.50.720">
    <property type="entry name" value="NAD(P)-binding Rossmann-like Domain"/>
    <property type="match status" value="1"/>
</dbReference>
<dbReference type="GO" id="GO:0141152">
    <property type="term" value="F:glycerol-3-phosphate dehydrogenase (NAD+) activity"/>
    <property type="evidence" value="ECO:0007669"/>
    <property type="project" value="UniProtKB-EC"/>
</dbReference>
<dbReference type="InterPro" id="IPR011128">
    <property type="entry name" value="G3P_DH_NAD-dep_N"/>
</dbReference>
<reference evidence="3" key="1">
    <citation type="submission" date="2019-03" db="EMBL/GenBank/DDBJ databases">
        <title>Long read genome sequence of the mycoparasitic Pythium oligandrum ATCC 38472 isolated from sugarbeet rhizosphere.</title>
        <authorList>
            <person name="Gaulin E."/>
        </authorList>
    </citation>
    <scope>NUCLEOTIDE SEQUENCE</scope>
    <source>
        <strain evidence="3">ATCC 38472_TT</strain>
    </source>
</reference>
<dbReference type="Proteomes" id="UP000794436">
    <property type="component" value="Unassembled WGS sequence"/>
</dbReference>
<evidence type="ECO:0000313" key="4">
    <source>
        <dbReference type="Proteomes" id="UP000794436"/>
    </source>
</evidence>
<name>A0A8K1C1Y2_PYTOL</name>
<sequence>MEAFLGSSGVTSGATNAGLPSADVERVKVAVIAAGSFGMAMATIAARRGHDVVIYARDEVVVDSINQTHRNPKMFPNHELLPEISATTSVENATADAKIIMMCLPAQRTPDFLSIQGRYSKGRDSRNHVKGSLS</sequence>
<dbReference type="EMBL" id="SPLM01000158">
    <property type="protein sequence ID" value="TMW54937.1"/>
    <property type="molecule type" value="Genomic_DNA"/>
</dbReference>
<evidence type="ECO:0000256" key="1">
    <source>
        <dbReference type="ARBA" id="ARBA00048683"/>
    </source>
</evidence>
<evidence type="ECO:0000259" key="2">
    <source>
        <dbReference type="Pfam" id="PF01210"/>
    </source>
</evidence>
<dbReference type="PANTHER" id="PTHR11728">
    <property type="entry name" value="GLYCEROL-3-PHOSPHATE DEHYDROGENASE"/>
    <property type="match status" value="1"/>
</dbReference>
<dbReference type="OrthoDB" id="10263760at2759"/>
<evidence type="ECO:0000313" key="3">
    <source>
        <dbReference type="EMBL" id="TMW54937.1"/>
    </source>
</evidence>
<protein>
    <recommendedName>
        <fullName evidence="2">Glycerol-3-phosphate dehydrogenase NAD-dependent N-terminal domain-containing protein</fullName>
    </recommendedName>
</protein>